<evidence type="ECO:0000313" key="3">
    <source>
        <dbReference type="EMBL" id="TCT05454.1"/>
    </source>
</evidence>
<feature type="domain" description="Tlde1" evidence="2">
    <location>
        <begin position="257"/>
        <end position="359"/>
    </location>
</feature>
<feature type="region of interest" description="Disordered" evidence="1">
    <location>
        <begin position="1"/>
        <end position="21"/>
    </location>
</feature>
<protein>
    <submittedName>
        <fullName evidence="3">Uncharacterized protein DUF2778</fullName>
    </submittedName>
</protein>
<feature type="compositionally biased region" description="Low complexity" evidence="1">
    <location>
        <begin position="82"/>
        <end position="96"/>
    </location>
</feature>
<dbReference type="InterPro" id="IPR021225">
    <property type="entry name" value="Tlde1_dom"/>
</dbReference>
<proteinExistence type="predicted"/>
<feature type="compositionally biased region" description="Low complexity" evidence="1">
    <location>
        <begin position="107"/>
        <end position="117"/>
    </location>
</feature>
<dbReference type="Proteomes" id="UP000294664">
    <property type="component" value="Unassembled WGS sequence"/>
</dbReference>
<reference evidence="3 4" key="1">
    <citation type="submission" date="2019-03" db="EMBL/GenBank/DDBJ databases">
        <title>Genomic Encyclopedia of Type Strains, Phase IV (KMG-IV): sequencing the most valuable type-strain genomes for metagenomic binning, comparative biology and taxonomic classification.</title>
        <authorList>
            <person name="Goeker M."/>
        </authorList>
    </citation>
    <scope>NUCLEOTIDE SEQUENCE [LARGE SCALE GENOMIC DNA]</scope>
    <source>
        <strain evidence="3 4">DSM 9035</strain>
    </source>
</reference>
<gene>
    <name evidence="3" type="ORF">EDC64_1049</name>
</gene>
<evidence type="ECO:0000313" key="4">
    <source>
        <dbReference type="Proteomes" id="UP000294664"/>
    </source>
</evidence>
<evidence type="ECO:0000256" key="1">
    <source>
        <dbReference type="SAM" id="MobiDB-lite"/>
    </source>
</evidence>
<dbReference type="EMBL" id="SMAI01000004">
    <property type="protein sequence ID" value="TCT05454.1"/>
    <property type="molecule type" value="Genomic_DNA"/>
</dbReference>
<feature type="region of interest" description="Disordered" evidence="1">
    <location>
        <begin position="82"/>
        <end position="117"/>
    </location>
</feature>
<dbReference type="Pfam" id="PF10908">
    <property type="entry name" value="Tlde1_dom"/>
    <property type="match status" value="1"/>
</dbReference>
<dbReference type="AlphaFoldDB" id="A0A4R3LXS0"/>
<name>A0A4R3LXS0_9HYPH</name>
<feature type="compositionally biased region" description="Pro residues" evidence="1">
    <location>
        <begin position="1"/>
        <end position="10"/>
    </location>
</feature>
<sequence>MRTALVPPPEMRTATAQRGGQPRLSRVVGTMTDTITSRAFGAIPVSPRPPAMRLRILGAALGLGVMAVALVVLNAPREREAAALPAPGHATAETEATPPPRPKGDAEAGAGQAAPRPRAAGLDLDEMGHFRPSGALVAVEGWMFAPFSRRAAAAAPDGGESVSVEAPGPRPAPRVAAAIDDPEESAEIMEEAVAPPLPTRNPLLRAGRRMASLPPADRPLEAAPRLPRSQVALPGPGDRYALYDITGKTVYMPSGERLEAHSGYGASFDDPRAVAKRMRGPTPPNTYKLVMREALFHGVEAVRMLPTDRSRMYGRDGILAHSYMLGPRGDSNGCVSFRDYPRFLSAFKRGEVTQMVVVAALETPPLSPLLSWLAPKQ</sequence>
<keyword evidence="4" id="KW-1185">Reference proteome</keyword>
<evidence type="ECO:0000259" key="2">
    <source>
        <dbReference type="Pfam" id="PF10908"/>
    </source>
</evidence>
<accession>A0A4R3LXS0</accession>
<comment type="caution">
    <text evidence="3">The sequence shown here is derived from an EMBL/GenBank/DDBJ whole genome shotgun (WGS) entry which is preliminary data.</text>
</comment>
<organism evidence="3 4">
    <name type="scientific">Aquabacter spiritensis</name>
    <dbReference type="NCBI Taxonomy" id="933073"/>
    <lineage>
        <taxon>Bacteria</taxon>
        <taxon>Pseudomonadati</taxon>
        <taxon>Pseudomonadota</taxon>
        <taxon>Alphaproteobacteria</taxon>
        <taxon>Hyphomicrobiales</taxon>
        <taxon>Xanthobacteraceae</taxon>
        <taxon>Aquabacter</taxon>
    </lineage>
</organism>